<sequence>MDLALGFALIAAAAGLQLVGAAGAAAGGGLACGLGGCLAHHCPPGVRLRLVVWPK</sequence>
<reference evidence="2" key="1">
    <citation type="journal article" date="2019" name="Int. J. Syst. Evol. Microbiol.">
        <title>The Global Catalogue of Microorganisms (GCM) 10K type strain sequencing project: providing services to taxonomists for standard genome sequencing and annotation.</title>
        <authorList>
            <consortium name="The Broad Institute Genomics Platform"/>
            <consortium name="The Broad Institute Genome Sequencing Center for Infectious Disease"/>
            <person name="Wu L."/>
            <person name="Ma J."/>
        </authorList>
    </citation>
    <scope>NUCLEOTIDE SEQUENCE [LARGE SCALE GENOMIC DNA]</scope>
    <source>
        <strain evidence="2">JCM 31890</strain>
    </source>
</reference>
<evidence type="ECO:0000313" key="1">
    <source>
        <dbReference type="EMBL" id="GAA4425743.1"/>
    </source>
</evidence>
<organism evidence="1 2">
    <name type="scientific">Acidovorax lacteus</name>
    <dbReference type="NCBI Taxonomy" id="1924988"/>
    <lineage>
        <taxon>Bacteria</taxon>
        <taxon>Pseudomonadati</taxon>
        <taxon>Pseudomonadota</taxon>
        <taxon>Betaproteobacteria</taxon>
        <taxon>Burkholderiales</taxon>
        <taxon>Comamonadaceae</taxon>
        <taxon>Acidovorax</taxon>
    </lineage>
</organism>
<dbReference type="EMBL" id="BAABEX010000015">
    <property type="protein sequence ID" value="GAA4425743.1"/>
    <property type="molecule type" value="Genomic_DNA"/>
</dbReference>
<accession>A0ABP8LBA4</accession>
<dbReference type="Proteomes" id="UP001501788">
    <property type="component" value="Unassembled WGS sequence"/>
</dbReference>
<name>A0ABP8LBA4_9BURK</name>
<keyword evidence="2" id="KW-1185">Reference proteome</keyword>
<comment type="caution">
    <text evidence="1">The sequence shown here is derived from an EMBL/GenBank/DDBJ whole genome shotgun (WGS) entry which is preliminary data.</text>
</comment>
<proteinExistence type="predicted"/>
<evidence type="ECO:0000313" key="2">
    <source>
        <dbReference type="Proteomes" id="UP001501788"/>
    </source>
</evidence>
<protein>
    <submittedName>
        <fullName evidence="1">Uncharacterized protein</fullName>
    </submittedName>
</protein>
<gene>
    <name evidence="1" type="ORF">GCM10023090_21070</name>
</gene>